<proteinExistence type="predicted"/>
<feature type="compositionally biased region" description="Basic and acidic residues" evidence="1">
    <location>
        <begin position="120"/>
        <end position="134"/>
    </location>
</feature>
<evidence type="ECO:0000313" key="3">
    <source>
        <dbReference type="Proteomes" id="UP000756921"/>
    </source>
</evidence>
<organism evidence="2 3">
    <name type="scientific">Paraphaeosphaeria minitans</name>
    <dbReference type="NCBI Taxonomy" id="565426"/>
    <lineage>
        <taxon>Eukaryota</taxon>
        <taxon>Fungi</taxon>
        <taxon>Dikarya</taxon>
        <taxon>Ascomycota</taxon>
        <taxon>Pezizomycotina</taxon>
        <taxon>Dothideomycetes</taxon>
        <taxon>Pleosporomycetidae</taxon>
        <taxon>Pleosporales</taxon>
        <taxon>Massarineae</taxon>
        <taxon>Didymosphaeriaceae</taxon>
        <taxon>Paraphaeosphaeria</taxon>
    </lineage>
</organism>
<dbReference type="Proteomes" id="UP000756921">
    <property type="component" value="Unassembled WGS sequence"/>
</dbReference>
<dbReference type="PANTHER" id="PTHR38645:SF1">
    <property type="entry name" value="YALI0F12243P"/>
    <property type="match status" value="1"/>
</dbReference>
<feature type="compositionally biased region" description="Polar residues" evidence="1">
    <location>
        <begin position="1"/>
        <end position="11"/>
    </location>
</feature>
<feature type="compositionally biased region" description="Low complexity" evidence="1">
    <location>
        <begin position="195"/>
        <end position="209"/>
    </location>
</feature>
<feature type="compositionally biased region" description="Basic and acidic residues" evidence="1">
    <location>
        <begin position="240"/>
        <end position="249"/>
    </location>
</feature>
<accession>A0A9P6KWS4</accession>
<feature type="region of interest" description="Disordered" evidence="1">
    <location>
        <begin position="92"/>
        <end position="158"/>
    </location>
</feature>
<reference evidence="2" key="1">
    <citation type="journal article" date="2020" name="Mol. Plant Microbe Interact.">
        <title>Genome Sequence of the Biocontrol Agent Coniothyrium minitans strain Conio (IMI 134523).</title>
        <authorList>
            <person name="Patel D."/>
            <person name="Shittu T.A."/>
            <person name="Baroncelli R."/>
            <person name="Muthumeenakshi S."/>
            <person name="Osborne T.H."/>
            <person name="Janganan T.K."/>
            <person name="Sreenivasaprasad S."/>
        </authorList>
    </citation>
    <scope>NUCLEOTIDE SEQUENCE</scope>
    <source>
        <strain evidence="2">Conio</strain>
    </source>
</reference>
<evidence type="ECO:0000256" key="1">
    <source>
        <dbReference type="SAM" id="MobiDB-lite"/>
    </source>
</evidence>
<protein>
    <submittedName>
        <fullName evidence="2">Uncharacterized protein</fullName>
    </submittedName>
</protein>
<sequence>MDSMRSLNTSLPRTRRRQPTPQPDTHKAFKDTALAVTNLYRTALADIERSRSDGYQQALEDLLGFLDKENIGVGDGEGWRIRQWATERLDGALPVSSTSDTDEDISEEQRARSSSPVIEHVPEQNHSVDAEPTPRCDSAPPAATESANPDSDMAPLPPMFHFAAPQVYPASNNNNNNNNTDSATYDFAAAARRAFPTPRRNSNRSSSRNLQRSAAQNLVSLGTGAGQKRKLMNDFFNIDFNHDRRDRDGPGGGPKRGRMT</sequence>
<comment type="caution">
    <text evidence="2">The sequence shown here is derived from an EMBL/GenBank/DDBJ whole genome shotgun (WGS) entry which is preliminary data.</text>
</comment>
<evidence type="ECO:0000313" key="2">
    <source>
        <dbReference type="EMBL" id="KAF9741787.1"/>
    </source>
</evidence>
<name>A0A9P6KWS4_9PLEO</name>
<dbReference type="EMBL" id="WJXW01000001">
    <property type="protein sequence ID" value="KAF9741787.1"/>
    <property type="molecule type" value="Genomic_DNA"/>
</dbReference>
<dbReference type="PANTHER" id="PTHR38645">
    <property type="entry name" value="CHROMOSOME 9, WHOLE GENOME SHOTGUN SEQUENCE"/>
    <property type="match status" value="1"/>
</dbReference>
<feature type="region of interest" description="Disordered" evidence="1">
    <location>
        <begin position="195"/>
        <end position="214"/>
    </location>
</feature>
<feature type="region of interest" description="Disordered" evidence="1">
    <location>
        <begin position="237"/>
        <end position="260"/>
    </location>
</feature>
<feature type="region of interest" description="Disordered" evidence="1">
    <location>
        <begin position="1"/>
        <end position="27"/>
    </location>
</feature>
<dbReference type="OrthoDB" id="21418at2759"/>
<dbReference type="AlphaFoldDB" id="A0A9P6KWS4"/>
<keyword evidence="3" id="KW-1185">Reference proteome</keyword>
<gene>
    <name evidence="2" type="ORF">PMIN01_01326</name>
</gene>